<keyword evidence="2" id="KW-1185">Reference proteome</keyword>
<proteinExistence type="predicted"/>
<evidence type="ECO:0000313" key="2">
    <source>
        <dbReference type="Proteomes" id="UP001460270"/>
    </source>
</evidence>
<reference evidence="2" key="1">
    <citation type="submission" date="2024-04" db="EMBL/GenBank/DDBJ databases">
        <title>Salinicola lusitanus LLJ914,a marine bacterium isolated from the Okinawa Trough.</title>
        <authorList>
            <person name="Li J."/>
        </authorList>
    </citation>
    <scope>NUCLEOTIDE SEQUENCE [LARGE SCALE GENOMIC DNA]</scope>
</reference>
<sequence>MKNVFTTYHRAHSLKPKLDSITTSRWRKYYTTTELSSNKIQAQGKEAELRNTNRNLKKENTYAPGLKPGAGLDVDLSLGLGLGLDLELFFQIRILLQWLLWLQCILGPGLPTHSSSGGILRRSQASSETVLGLLLVGHETLPQRGFVQEAEEQTPDSPQLTPLDVEEQRLYSELLL</sequence>
<dbReference type="Proteomes" id="UP001460270">
    <property type="component" value="Unassembled WGS sequence"/>
</dbReference>
<feature type="non-terminal residue" evidence="1">
    <location>
        <position position="176"/>
    </location>
</feature>
<name>A0AAW0MSR4_9GOBI</name>
<accession>A0AAW0MSR4</accession>
<organism evidence="1 2">
    <name type="scientific">Mugilogobius chulae</name>
    <name type="common">yellowstripe goby</name>
    <dbReference type="NCBI Taxonomy" id="88201"/>
    <lineage>
        <taxon>Eukaryota</taxon>
        <taxon>Metazoa</taxon>
        <taxon>Chordata</taxon>
        <taxon>Craniata</taxon>
        <taxon>Vertebrata</taxon>
        <taxon>Euteleostomi</taxon>
        <taxon>Actinopterygii</taxon>
        <taxon>Neopterygii</taxon>
        <taxon>Teleostei</taxon>
        <taxon>Neoteleostei</taxon>
        <taxon>Acanthomorphata</taxon>
        <taxon>Gobiaria</taxon>
        <taxon>Gobiiformes</taxon>
        <taxon>Gobioidei</taxon>
        <taxon>Gobiidae</taxon>
        <taxon>Gobionellinae</taxon>
        <taxon>Mugilogobius</taxon>
    </lineage>
</organism>
<dbReference type="AlphaFoldDB" id="A0AAW0MSR4"/>
<evidence type="ECO:0000313" key="1">
    <source>
        <dbReference type="EMBL" id="KAK7879515.1"/>
    </source>
</evidence>
<comment type="caution">
    <text evidence="1">The sequence shown here is derived from an EMBL/GenBank/DDBJ whole genome shotgun (WGS) entry which is preliminary data.</text>
</comment>
<gene>
    <name evidence="1" type="ORF">WMY93_033773</name>
</gene>
<protein>
    <submittedName>
        <fullName evidence="1">Uncharacterized protein</fullName>
    </submittedName>
</protein>
<dbReference type="EMBL" id="JBBPFD010000252">
    <property type="protein sequence ID" value="KAK7879515.1"/>
    <property type="molecule type" value="Genomic_DNA"/>
</dbReference>